<proteinExistence type="predicted"/>
<dbReference type="OrthoDB" id="42451at2157"/>
<organism evidence="1 2">
    <name type="scientific">Acidianus hospitalis (strain W1)</name>
    <dbReference type="NCBI Taxonomy" id="933801"/>
    <lineage>
        <taxon>Archaea</taxon>
        <taxon>Thermoproteota</taxon>
        <taxon>Thermoprotei</taxon>
        <taxon>Sulfolobales</taxon>
        <taxon>Sulfolobaceae</taxon>
        <taxon>Acidianus</taxon>
    </lineage>
</organism>
<accession>F4B7L9</accession>
<dbReference type="eggNOG" id="arCOG07720">
    <property type="taxonomic scope" value="Archaea"/>
</dbReference>
<evidence type="ECO:0000313" key="1">
    <source>
        <dbReference type="EMBL" id="AEE93624.1"/>
    </source>
</evidence>
<reference evidence="1 2" key="1">
    <citation type="journal article" date="2011" name="Extremophiles">
        <title>Genomic analysis of Acidianus hospitalis W1 a host for studying crenarchaeal virus and plasmid life cycles.</title>
        <authorList>
            <person name="You X.Y."/>
            <person name="Liu C."/>
            <person name="Wang S.Y."/>
            <person name="Jiang C.Y."/>
            <person name="Shah S.A."/>
            <person name="Prangishvili D."/>
            <person name="She Q."/>
            <person name="Liu S.J."/>
            <person name="Garrett R.A."/>
        </authorList>
    </citation>
    <scope>NUCLEOTIDE SEQUENCE [LARGE SCALE GENOMIC DNA]</scope>
    <source>
        <strain evidence="1 2">W1</strain>
    </source>
</reference>
<reference key="2">
    <citation type="journal article" date="2011" name="Extremophiles">
        <title>Genomic analyses of Acidianus hospitalis W1 a host for studying crenarchaeal virus and plasmid life cycles.</title>
        <authorList>
            <person name="You X.Y."/>
            <person name="Liu C."/>
            <person name="Wang S.Y."/>
            <person name="Jiang C.Y."/>
            <person name="Shah S.A."/>
            <person name="Prangishvili D."/>
            <person name="Liu S.J."/>
            <person name="Garrett R.A."/>
        </authorList>
    </citation>
    <scope>NUCLEOTIDE SEQUENCE</scope>
    <source>
        <strain>W1</strain>
    </source>
</reference>
<sequence length="531" mass="60280">MSQEELEEYEAEGNVEETEAALQEQNETQGYGISLDILNSLATIAAVLASRLGAFTNLVTDMKEVNEELKCNEKIPKRIKERRDDENYLKMTLPAVATNEDVRCEAENYPVCTLFRQGIMARTNCNGNNIMVYIGGASSFWRAGKRSHVSVYQFGAERRFPYNASMYQRMSELMKSKGVTGGYIVVLFGTERAKQEYVNPVNPIYPNTYESNQPPYSIIIPTYREIIKTIAQKKIMPIIRDSRGHCFCNACSGDAKSVSVLYPSFLLGLGNFFVVSQPPQFLQPRMYLVVGDDIDEYYVGSPIYSTGEECGDARISGFVLQAFSLDEYCKLYAQATGKSFNTSVKNGGVVLRIPPPNSWDCEDILNWSESLGYERSFLKAYINLAIAVGLILPSFPEDYQDEVEDYIYGSEFSNCQDLKECEDEVRIIANDIYNSLQSEDSDKLVSIVHHCHEESISVDKDCYNSCFSQFKDKIKRLSVWDYYHLGEDGKDELASIMAEEECKKVCSKFNVNKYEECMKNLYPSIRRHITA</sequence>
<dbReference type="AlphaFoldDB" id="F4B7L9"/>
<gene>
    <name evidence="1" type="ordered locus">Ahos_0737</name>
</gene>
<keyword evidence="2" id="KW-1185">Reference proteome</keyword>
<dbReference type="KEGG" id="aho:Ahos_0737"/>
<protein>
    <submittedName>
        <fullName evidence="1">Uncharacterized protein</fullName>
    </submittedName>
</protein>
<dbReference type="HOGENOM" id="CLU_511558_0_0_2"/>
<evidence type="ECO:0000313" key="2">
    <source>
        <dbReference type="Proteomes" id="UP000008458"/>
    </source>
</evidence>
<dbReference type="RefSeq" id="WP_013775540.1">
    <property type="nucleotide sequence ID" value="NC_015518.1"/>
</dbReference>
<dbReference type="EMBL" id="CP002535">
    <property type="protein sequence ID" value="AEE93624.1"/>
    <property type="molecule type" value="Genomic_DNA"/>
</dbReference>
<dbReference type="GeneID" id="10600192"/>
<dbReference type="Proteomes" id="UP000008458">
    <property type="component" value="Chromosome"/>
</dbReference>
<name>F4B7L9_ACIHW</name>